<evidence type="ECO:0000256" key="1">
    <source>
        <dbReference type="SAM" id="MobiDB-lite"/>
    </source>
</evidence>
<reference evidence="2 3" key="1">
    <citation type="submission" date="2019-09" db="EMBL/GenBank/DDBJ databases">
        <title>Draft Whole-Genome sequence of Blastochloris sulfoviridis DSM 729.</title>
        <authorList>
            <person name="Meyer T.E."/>
            <person name="Kyndt J.A."/>
        </authorList>
    </citation>
    <scope>NUCLEOTIDE SEQUENCE [LARGE SCALE GENOMIC DNA]</scope>
    <source>
        <strain evidence="2 3">DSM 729</strain>
    </source>
</reference>
<proteinExistence type="predicted"/>
<keyword evidence="3" id="KW-1185">Reference proteome</keyword>
<dbReference type="Proteomes" id="UP000323886">
    <property type="component" value="Unassembled WGS sequence"/>
</dbReference>
<dbReference type="EMBL" id="VWPL01000029">
    <property type="protein sequence ID" value="KAA5598210.1"/>
    <property type="molecule type" value="Genomic_DNA"/>
</dbReference>
<gene>
    <name evidence="2" type="ORF">F1193_13565</name>
</gene>
<accession>A0A5M6HQU1</accession>
<dbReference type="InterPro" id="IPR043128">
    <property type="entry name" value="Rev_trsase/Diguanyl_cyclase"/>
</dbReference>
<evidence type="ECO:0000313" key="2">
    <source>
        <dbReference type="EMBL" id="KAA5598210.1"/>
    </source>
</evidence>
<organism evidence="2 3">
    <name type="scientific">Blastochloris sulfoviridis</name>
    <dbReference type="NCBI Taxonomy" id="50712"/>
    <lineage>
        <taxon>Bacteria</taxon>
        <taxon>Pseudomonadati</taxon>
        <taxon>Pseudomonadota</taxon>
        <taxon>Alphaproteobacteria</taxon>
        <taxon>Hyphomicrobiales</taxon>
        <taxon>Blastochloridaceae</taxon>
        <taxon>Blastochloris</taxon>
    </lineage>
</organism>
<evidence type="ECO:0008006" key="4">
    <source>
        <dbReference type="Google" id="ProtNLM"/>
    </source>
</evidence>
<dbReference type="OrthoDB" id="442064at2"/>
<comment type="caution">
    <text evidence="2">The sequence shown here is derived from an EMBL/GenBank/DDBJ whole genome shotgun (WGS) entry which is preliminary data.</text>
</comment>
<dbReference type="Gene3D" id="3.30.70.270">
    <property type="match status" value="1"/>
</dbReference>
<name>A0A5M6HQU1_9HYPH</name>
<sequence>MNLLREKQGGDMSVQHVHVVLIETASNQDFVFQSNKLRDVVGASDLITRVGTQWAIEAAASLGGPRKPENPIIKDRVDYLNTAPRFGAGSTPAVEPVVCTSGKAVFLVRDQAVGEDIVYCVTRRALEEAPGLTVRGAVSRPLSLDAPAEDAGRLVEGLFKEIERLRLDLPPTEARFPFQPMVAPCDVTGLPAEGFVDRGPEPVLLAATSIAKRKAAKPESRPEDDDWTSYERAEADLELNGLEIARNPRDLEDSVDWLAVVHADGNGFGQVFLNLADYCKKDGKARDYFDLYRELSVSLDLVGVAALKAALPMLGTAWFERRRCGDDGRWRETSIKGIPLAVSVMGGDDLTVICDGSRAVQFTKAYLAAFERLVEEKTVEDNANVIPTLVHKCEGKKDFGAAAGVAIVKPHHPLHRAFELAEALTKSAKSLVKEDLGSPGLTALDFQVVYGDTSSSLQAMRKEWKTETKDGTTDEVCLAYARPYVVSHQGRRAHLKDPERFDLRHFATLEAAVAQLRKRDQEGRPLFPRSQQHELREAVLAGRAIADARLKLIATRYTIDWTAFGGTAPGHAEPALFVEEDSRRVQERTEITWITRLLDAMDLVDIDPKRDTAGSQPTPDVAASGAAQ</sequence>
<evidence type="ECO:0000313" key="3">
    <source>
        <dbReference type="Proteomes" id="UP000323886"/>
    </source>
</evidence>
<protein>
    <recommendedName>
        <fullName evidence="4">CRISPR-associated protein</fullName>
    </recommendedName>
</protein>
<dbReference type="RefSeq" id="WP_150098346.1">
    <property type="nucleotide sequence ID" value="NZ_VWPL01000029.1"/>
</dbReference>
<feature type="region of interest" description="Disordered" evidence="1">
    <location>
        <begin position="608"/>
        <end position="628"/>
    </location>
</feature>
<dbReference type="AlphaFoldDB" id="A0A5M6HQU1"/>